<dbReference type="Pfam" id="PF14417">
    <property type="entry name" value="MEDS"/>
    <property type="match status" value="1"/>
</dbReference>
<dbReference type="InterPro" id="IPR047718">
    <property type="entry name" value="RsbA-like_anti_sig"/>
</dbReference>
<dbReference type="GO" id="GO:0004674">
    <property type="term" value="F:protein serine/threonine kinase activity"/>
    <property type="evidence" value="ECO:0007669"/>
    <property type="project" value="UniProtKB-KW"/>
</dbReference>
<proteinExistence type="predicted"/>
<dbReference type="RefSeq" id="WP_091103907.1">
    <property type="nucleotide sequence ID" value="NZ_FOBF01000016.1"/>
</dbReference>
<name>A0A1H8ALY9_9ACTN</name>
<dbReference type="AlphaFoldDB" id="A0A1H8ALY9"/>
<dbReference type="InterPro" id="IPR036890">
    <property type="entry name" value="HATPase_C_sf"/>
</dbReference>
<evidence type="ECO:0000259" key="2">
    <source>
        <dbReference type="Pfam" id="PF13581"/>
    </source>
</evidence>
<dbReference type="EMBL" id="FOBF01000016">
    <property type="protein sequence ID" value="SEM70858.1"/>
    <property type="molecule type" value="Genomic_DNA"/>
</dbReference>
<accession>A0A1H8ALY9</accession>
<feature type="domain" description="Histidine kinase/HSP90-like ATPase" evidence="2">
    <location>
        <begin position="196"/>
        <end position="313"/>
    </location>
</feature>
<dbReference type="CDD" id="cd16936">
    <property type="entry name" value="HATPase_RsbW-like"/>
    <property type="match status" value="1"/>
</dbReference>
<dbReference type="SUPFAM" id="SSF55874">
    <property type="entry name" value="ATPase domain of HSP90 chaperone/DNA topoisomerase II/histidine kinase"/>
    <property type="match status" value="1"/>
</dbReference>
<evidence type="ECO:0000259" key="3">
    <source>
        <dbReference type="Pfam" id="PF14417"/>
    </source>
</evidence>
<keyword evidence="5" id="KW-1185">Reference proteome</keyword>
<dbReference type="Pfam" id="PF13581">
    <property type="entry name" value="HATPase_c_2"/>
    <property type="match status" value="1"/>
</dbReference>
<dbReference type="Gene3D" id="3.30.565.10">
    <property type="entry name" value="Histidine kinase-like ATPase, C-terminal domain"/>
    <property type="match status" value="1"/>
</dbReference>
<keyword evidence="4" id="KW-0808">Transferase</keyword>
<reference evidence="4 5" key="1">
    <citation type="submission" date="2016-10" db="EMBL/GenBank/DDBJ databases">
        <authorList>
            <person name="de Groot N.N."/>
        </authorList>
    </citation>
    <scope>NUCLEOTIDE SEQUENCE [LARGE SCALE GENOMIC DNA]</scope>
    <source>
        <strain evidence="4 5">DSM 43357</strain>
    </source>
</reference>
<dbReference type="InterPro" id="IPR025847">
    <property type="entry name" value="MEDS_domain"/>
</dbReference>
<dbReference type="Proteomes" id="UP000198953">
    <property type="component" value="Unassembled WGS sequence"/>
</dbReference>
<dbReference type="PANTHER" id="PTHR35526:SF3">
    <property type="entry name" value="ANTI-SIGMA-F FACTOR RSBW"/>
    <property type="match status" value="1"/>
</dbReference>
<organism evidence="4 5">
    <name type="scientific">Nonomuraea pusilla</name>
    <dbReference type="NCBI Taxonomy" id="46177"/>
    <lineage>
        <taxon>Bacteria</taxon>
        <taxon>Bacillati</taxon>
        <taxon>Actinomycetota</taxon>
        <taxon>Actinomycetes</taxon>
        <taxon>Streptosporangiales</taxon>
        <taxon>Streptosporangiaceae</taxon>
        <taxon>Nonomuraea</taxon>
    </lineage>
</organism>
<evidence type="ECO:0000313" key="5">
    <source>
        <dbReference type="Proteomes" id="UP000198953"/>
    </source>
</evidence>
<dbReference type="InterPro" id="IPR050267">
    <property type="entry name" value="Anti-sigma-factor_SerPK"/>
</dbReference>
<dbReference type="InterPro" id="IPR003594">
    <property type="entry name" value="HATPase_dom"/>
</dbReference>
<keyword evidence="1" id="KW-0723">Serine/threonine-protein kinase</keyword>
<protein>
    <submittedName>
        <fullName evidence="4">Anti-sigma regulatory factor (Ser/Thr protein kinase)</fullName>
    </submittedName>
</protein>
<evidence type="ECO:0000256" key="1">
    <source>
        <dbReference type="ARBA" id="ARBA00022527"/>
    </source>
</evidence>
<dbReference type="PANTHER" id="PTHR35526">
    <property type="entry name" value="ANTI-SIGMA-F FACTOR RSBW-RELATED"/>
    <property type="match status" value="1"/>
</dbReference>
<dbReference type="OrthoDB" id="3748385at2"/>
<feature type="domain" description="MEDS" evidence="3">
    <location>
        <begin position="15"/>
        <end position="148"/>
    </location>
</feature>
<gene>
    <name evidence="4" type="ORF">SAMN05660976_05868</name>
</gene>
<evidence type="ECO:0000313" key="4">
    <source>
        <dbReference type="EMBL" id="SEM70858.1"/>
    </source>
</evidence>
<dbReference type="STRING" id="46177.SAMN05660976_05868"/>
<dbReference type="NCBIfam" id="NF041045">
    <property type="entry name" value="RsbA_anti_sig"/>
    <property type="match status" value="1"/>
</dbReference>
<keyword evidence="4" id="KW-0418">Kinase</keyword>
<sequence>MHPDRARTRGEPPVHVAAPYGSETAFLEATVPRVRAALSEGGRVLAVVCPERMGLLAVALGVEAERIEVRSPASWYAHPHRMLAACHEYARAGPVLVVGEPPWERLDDRTARELVRYDGLLNAALRGAPASLLCLYDERTTPRQVLGLCPVVHPVVLGAAGERPSGGFVEPHELVLDGDLAPLPEPAEDAHVVRFTARELKRVRQAVGDYARAAGMHRNLITSIVLSVSEIAANSVEHGAGHGTVTMWVGRGGANGGGELVCEVANPGGGLDDPLPGYLPPEPESPRGYGLWISRQLCDLVELRDRDGVLRVRLHLGLSGPC</sequence>